<evidence type="ECO:0000313" key="3">
    <source>
        <dbReference type="Proteomes" id="UP000256838"/>
    </source>
</evidence>
<dbReference type="SMART" id="SM00052">
    <property type="entry name" value="EAL"/>
    <property type="match status" value="1"/>
</dbReference>
<keyword evidence="3" id="KW-1185">Reference proteome</keyword>
<dbReference type="Pfam" id="PF00563">
    <property type="entry name" value="EAL"/>
    <property type="match status" value="1"/>
</dbReference>
<protein>
    <submittedName>
        <fullName evidence="2">EAL domain-containing protein</fullName>
    </submittedName>
</protein>
<gene>
    <name evidence="2" type="ORF">DWV00_33275</name>
</gene>
<name>A0A3D8JPC1_9BURK</name>
<reference evidence="2 3" key="1">
    <citation type="submission" date="2018-08" db="EMBL/GenBank/DDBJ databases">
        <title>Paraburkholderia sp. DHOM06 isolated from forest soil.</title>
        <authorList>
            <person name="Gao Z.-H."/>
            <person name="Qiu L.-H."/>
        </authorList>
    </citation>
    <scope>NUCLEOTIDE SEQUENCE [LARGE SCALE GENOMIC DNA]</scope>
    <source>
        <strain evidence="2 3">DHOM06</strain>
    </source>
</reference>
<evidence type="ECO:0000313" key="2">
    <source>
        <dbReference type="EMBL" id="RDU94556.1"/>
    </source>
</evidence>
<dbReference type="EMBL" id="QRGA01000034">
    <property type="protein sequence ID" value="RDU94556.1"/>
    <property type="molecule type" value="Genomic_DNA"/>
</dbReference>
<feature type="domain" description="EAL" evidence="1">
    <location>
        <begin position="1"/>
        <end position="113"/>
    </location>
</feature>
<dbReference type="SUPFAM" id="SSF141868">
    <property type="entry name" value="EAL domain-like"/>
    <property type="match status" value="1"/>
</dbReference>
<dbReference type="Gene3D" id="3.20.20.450">
    <property type="entry name" value="EAL domain"/>
    <property type="match status" value="1"/>
</dbReference>
<dbReference type="InterPro" id="IPR001633">
    <property type="entry name" value="EAL_dom"/>
</dbReference>
<dbReference type="PANTHER" id="PTHR44757">
    <property type="entry name" value="DIGUANYLATE CYCLASE DGCP"/>
    <property type="match status" value="1"/>
</dbReference>
<dbReference type="PROSITE" id="PS50883">
    <property type="entry name" value="EAL"/>
    <property type="match status" value="1"/>
</dbReference>
<proteinExistence type="predicted"/>
<dbReference type="InterPro" id="IPR052155">
    <property type="entry name" value="Biofilm_reg_signaling"/>
</dbReference>
<accession>A0A3D8JPC1</accession>
<evidence type="ECO:0000259" key="1">
    <source>
        <dbReference type="PROSITE" id="PS50883"/>
    </source>
</evidence>
<dbReference type="CDD" id="cd01948">
    <property type="entry name" value="EAL"/>
    <property type="match status" value="1"/>
</dbReference>
<comment type="caution">
    <text evidence="2">The sequence shown here is derived from an EMBL/GenBank/DDBJ whole genome shotgun (WGS) entry which is preliminary data.</text>
</comment>
<dbReference type="InterPro" id="IPR035919">
    <property type="entry name" value="EAL_sf"/>
</dbReference>
<organism evidence="2 3">
    <name type="scientific">Trinickia dinghuensis</name>
    <dbReference type="NCBI Taxonomy" id="2291023"/>
    <lineage>
        <taxon>Bacteria</taxon>
        <taxon>Pseudomonadati</taxon>
        <taxon>Pseudomonadota</taxon>
        <taxon>Betaproteobacteria</taxon>
        <taxon>Burkholderiales</taxon>
        <taxon>Burkholderiaceae</taxon>
        <taxon>Trinickia</taxon>
    </lineage>
</organism>
<dbReference type="PANTHER" id="PTHR44757:SF2">
    <property type="entry name" value="BIOFILM ARCHITECTURE MAINTENANCE PROTEIN MBAA"/>
    <property type="match status" value="1"/>
</dbReference>
<dbReference type="Proteomes" id="UP000256838">
    <property type="component" value="Unassembled WGS sequence"/>
</dbReference>
<sequence>MASEIETALEWHGLPPDALELKATENIVVDDERVPASLRRLREHGVGIAFDDFGTGYASRSQLKSYPLSEIKIDRAFVQRMLESERDLAVVRAIVDLAPSFPPVREAVRFSHR</sequence>
<dbReference type="AlphaFoldDB" id="A0A3D8JPC1"/>
<dbReference type="OrthoDB" id="9813903at2"/>